<evidence type="ECO:0000259" key="1">
    <source>
        <dbReference type="PROSITE" id="PS51186"/>
    </source>
</evidence>
<dbReference type="Pfam" id="PF13673">
    <property type="entry name" value="Acetyltransf_10"/>
    <property type="match status" value="1"/>
</dbReference>
<dbReference type="Proteomes" id="UP000323161">
    <property type="component" value="Unassembled WGS sequence"/>
</dbReference>
<proteinExistence type="predicted"/>
<evidence type="ECO:0000313" key="2">
    <source>
        <dbReference type="EMBL" id="KAA1172885.1"/>
    </source>
</evidence>
<dbReference type="SUPFAM" id="SSF55729">
    <property type="entry name" value="Acyl-CoA N-acyltransferases (Nat)"/>
    <property type="match status" value="1"/>
</dbReference>
<dbReference type="InterPro" id="IPR052564">
    <property type="entry name" value="N-acetyltrans/Recomb-assoc"/>
</dbReference>
<dbReference type="CDD" id="cd04301">
    <property type="entry name" value="NAT_SF"/>
    <property type="match status" value="1"/>
</dbReference>
<dbReference type="InterPro" id="IPR000182">
    <property type="entry name" value="GNAT_dom"/>
</dbReference>
<dbReference type="RefSeq" id="WP_149600845.1">
    <property type="nucleotide sequence ID" value="NZ_VTUU01000006.1"/>
</dbReference>
<evidence type="ECO:0000313" key="3">
    <source>
        <dbReference type="Proteomes" id="UP000323161"/>
    </source>
</evidence>
<dbReference type="PANTHER" id="PTHR43451:SF1">
    <property type="entry name" value="ACETYLTRANSFERASE"/>
    <property type="match status" value="1"/>
</dbReference>
<dbReference type="EMBL" id="VTUU01000006">
    <property type="protein sequence ID" value="KAA1172885.1"/>
    <property type="molecule type" value="Genomic_DNA"/>
</dbReference>
<sequence>MYIQTYSADKAGEVAELFYQSVHAIDPSLYTAEQKEAWAPTPVDYAAWSERLKVKQPLLAFIENRVAGFIELDDDGHIDCTYTHPEFQVRGVASALYERLLEDARARNIKRLYVEASLIAKPFFEHRGFSVITKNEVQRNGVLLVNFSMERYLSSNNQNQPTVNIFLGWSCR</sequence>
<protein>
    <submittedName>
        <fullName evidence="2">GNAT family N-acetyltransferase</fullName>
    </submittedName>
</protein>
<dbReference type="Gene3D" id="3.40.630.30">
    <property type="match status" value="1"/>
</dbReference>
<dbReference type="GO" id="GO:0016747">
    <property type="term" value="F:acyltransferase activity, transferring groups other than amino-acyl groups"/>
    <property type="evidence" value="ECO:0007669"/>
    <property type="project" value="InterPro"/>
</dbReference>
<feature type="domain" description="N-acetyltransferase" evidence="1">
    <location>
        <begin position="17"/>
        <end position="154"/>
    </location>
</feature>
<organism evidence="2 3">
    <name type="scientific">Marinobacter salinexigens</name>
    <dbReference type="NCBI Taxonomy" id="2919747"/>
    <lineage>
        <taxon>Bacteria</taxon>
        <taxon>Pseudomonadati</taxon>
        <taxon>Pseudomonadota</taxon>
        <taxon>Gammaproteobacteria</taxon>
        <taxon>Pseudomonadales</taxon>
        <taxon>Marinobacteraceae</taxon>
        <taxon>Marinobacter</taxon>
    </lineage>
</organism>
<dbReference type="PANTHER" id="PTHR43451">
    <property type="entry name" value="ACETYLTRANSFERASE (GNAT) FAMILY PROTEIN"/>
    <property type="match status" value="1"/>
</dbReference>
<comment type="caution">
    <text evidence="2">The sequence shown here is derived from an EMBL/GenBank/DDBJ whole genome shotgun (WGS) entry which is preliminary data.</text>
</comment>
<gene>
    <name evidence="2" type="ORF">FWJ25_13835</name>
</gene>
<accession>A0A5B0VF96</accession>
<dbReference type="InterPro" id="IPR016181">
    <property type="entry name" value="Acyl_CoA_acyltransferase"/>
</dbReference>
<dbReference type="AlphaFoldDB" id="A0A5B0VF96"/>
<name>A0A5B0VF96_9GAMM</name>
<reference evidence="2 3" key="1">
    <citation type="submission" date="2019-08" db="EMBL/GenBank/DDBJ databases">
        <title>Marinobacter ZYF650 sp. nov., a marine bacterium isolated from seawater of the Mariana trench.</title>
        <authorList>
            <person name="Ahmad W."/>
        </authorList>
    </citation>
    <scope>NUCLEOTIDE SEQUENCE [LARGE SCALE GENOMIC DNA]</scope>
    <source>
        <strain evidence="2 3">ZYF650</strain>
    </source>
</reference>
<keyword evidence="3" id="KW-1185">Reference proteome</keyword>
<keyword evidence="2" id="KW-0808">Transferase</keyword>
<dbReference type="PROSITE" id="PS51186">
    <property type="entry name" value="GNAT"/>
    <property type="match status" value="1"/>
</dbReference>